<evidence type="ECO:0000313" key="3">
    <source>
        <dbReference type="EMBL" id="SUN49195.1"/>
    </source>
</evidence>
<evidence type="ECO:0000313" key="4">
    <source>
        <dbReference type="EMBL" id="SUN51032.1"/>
    </source>
</evidence>
<sequence>MKYNYNFKLNAVNMYRSGQWIETPVGIGQKNFRKRIVRWSKTAEIHGFDFLKHSKSSKNRTVEERYELVARVFSGESQSSVAINAGIDTGLLSKWVQIYKIKGYEGLNLKRGRRRKKEPPMTKKYKPVDLTPTEREELIRLRAETAYLKTENEAIKKLIALRHKKEAALLKAKKRQSSRNLKKKDIT</sequence>
<evidence type="ECO:0000313" key="5">
    <source>
        <dbReference type="EMBL" id="SUN51176.1"/>
    </source>
</evidence>
<proteinExistence type="predicted"/>
<dbReference type="EMBL" id="UHFG01000004">
    <property type="protein sequence ID" value="SUN52056.1"/>
    <property type="molecule type" value="Genomic_DNA"/>
</dbReference>
<gene>
    <name evidence="1" type="ORF">NCTC4670_00483</name>
    <name evidence="2" type="ORF">NCTC4670_00668</name>
    <name evidence="3" type="ORF">NCTC4670_00899</name>
    <name evidence="4" type="ORF">NCTC4670_01793</name>
    <name evidence="5" type="ORF">NCTC4670_01866</name>
    <name evidence="6" type="ORF">NCTC4670_02382</name>
</gene>
<dbReference type="SUPFAM" id="SSF46689">
    <property type="entry name" value="Homeodomain-like"/>
    <property type="match status" value="1"/>
</dbReference>
<dbReference type="EMBL" id="UHFG01000004">
    <property type="protein sequence ID" value="SUN51176.1"/>
    <property type="molecule type" value="Genomic_DNA"/>
</dbReference>
<dbReference type="Proteomes" id="UP000254797">
    <property type="component" value="Unassembled WGS sequence"/>
</dbReference>
<evidence type="ECO:0000313" key="1">
    <source>
        <dbReference type="EMBL" id="SUN48229.1"/>
    </source>
</evidence>
<dbReference type="EMBL" id="UHFG01000004">
    <property type="protein sequence ID" value="SUN49195.1"/>
    <property type="molecule type" value="Genomic_DNA"/>
</dbReference>
<dbReference type="EMBL" id="UHFG01000004">
    <property type="protein sequence ID" value="SUN48229.1"/>
    <property type="molecule type" value="Genomic_DNA"/>
</dbReference>
<evidence type="ECO:0000313" key="2">
    <source>
        <dbReference type="EMBL" id="SUN48739.1"/>
    </source>
</evidence>
<dbReference type="EMBL" id="UHFG01000004">
    <property type="protein sequence ID" value="SUN51032.1"/>
    <property type="molecule type" value="Genomic_DNA"/>
</dbReference>
<reference evidence="6 7" key="1">
    <citation type="submission" date="2018-06" db="EMBL/GenBank/DDBJ databases">
        <authorList>
            <consortium name="Pathogen Informatics"/>
            <person name="Doyle S."/>
        </authorList>
    </citation>
    <scope>NUCLEOTIDE SEQUENCE [LARGE SCALE GENOMIC DNA]</scope>
    <source>
        <strain evidence="6 7">NCTC4670</strain>
    </source>
</reference>
<evidence type="ECO:0000313" key="7">
    <source>
        <dbReference type="Proteomes" id="UP000254797"/>
    </source>
</evidence>
<protein>
    <submittedName>
        <fullName evidence="6">Transposase</fullName>
    </submittedName>
</protein>
<dbReference type="PANTHER" id="PTHR33795:SF1">
    <property type="entry name" value="INSERTION ELEMENT IS150 PROTEIN INSJ"/>
    <property type="match status" value="1"/>
</dbReference>
<name>A0A380JZ26_STRDY</name>
<evidence type="ECO:0000313" key="6">
    <source>
        <dbReference type="EMBL" id="SUN52056.1"/>
    </source>
</evidence>
<dbReference type="InterPro" id="IPR052057">
    <property type="entry name" value="IS150/IS1296_orfA-like"/>
</dbReference>
<accession>A0A380JZ26</accession>
<dbReference type="InterPro" id="IPR009057">
    <property type="entry name" value="Homeodomain-like_sf"/>
</dbReference>
<dbReference type="EMBL" id="UHFG01000004">
    <property type="protein sequence ID" value="SUN48739.1"/>
    <property type="molecule type" value="Genomic_DNA"/>
</dbReference>
<dbReference type="RefSeq" id="WP_003050197.1">
    <property type="nucleotide sequence ID" value="NZ_CP157732.1"/>
</dbReference>
<dbReference type="AlphaFoldDB" id="A0A380JZ26"/>
<organism evidence="6 7">
    <name type="scientific">Streptococcus dysgalactiae subsp. dysgalactiae</name>
    <dbReference type="NCBI Taxonomy" id="99822"/>
    <lineage>
        <taxon>Bacteria</taxon>
        <taxon>Bacillati</taxon>
        <taxon>Bacillota</taxon>
        <taxon>Bacilli</taxon>
        <taxon>Lactobacillales</taxon>
        <taxon>Streptococcaceae</taxon>
        <taxon>Streptococcus</taxon>
    </lineage>
</organism>
<dbReference type="PANTHER" id="PTHR33795">
    <property type="entry name" value="INSERTION ELEMENT IS150 PROTEIN INSJ"/>
    <property type="match status" value="1"/>
</dbReference>